<dbReference type="AlphaFoldDB" id="A0A329EE64"/>
<keyword evidence="6 7" id="KW-0472">Membrane</keyword>
<evidence type="ECO:0000256" key="3">
    <source>
        <dbReference type="ARBA" id="ARBA00022475"/>
    </source>
</evidence>
<dbReference type="GO" id="GO:0005886">
    <property type="term" value="C:plasma membrane"/>
    <property type="evidence" value="ECO:0007669"/>
    <property type="project" value="UniProtKB-SubCell"/>
</dbReference>
<evidence type="ECO:0000313" key="9">
    <source>
        <dbReference type="Proteomes" id="UP000248729"/>
    </source>
</evidence>
<protein>
    <submittedName>
        <fullName evidence="8">Membrane protein</fullName>
    </submittedName>
</protein>
<dbReference type="InterPro" id="IPR019305">
    <property type="entry name" value="Uncharacterised_Smp"/>
</dbReference>
<dbReference type="Pfam" id="PF10144">
    <property type="entry name" value="SMP_2"/>
    <property type="match status" value="1"/>
</dbReference>
<evidence type="ECO:0000313" key="8">
    <source>
        <dbReference type="EMBL" id="RAS69304.1"/>
    </source>
</evidence>
<sequence length="232" mass="26009">MSSYKQTLPYCNLKTQVSICAKSDFLWINSIMDGSLFSFRMVIRLLTLLLLIGMFVITIKNSVVISKGNERIQANQLETLTKVLITQASLTAGRSIAEQDQERLLNLTNQLAQDRLVFDATIYDSEGVKLASSDSALSVREVLGLDTPLQTASIGRQQLVEPVMHDGNLIGFVRITFETGKVTAISDHHYRKSDRYMYLMVIMSFISGVLFTLLLKRKPKSKGENLLLQNAE</sequence>
<comment type="similarity">
    <text evidence="2">Belongs to the Smp family.</text>
</comment>
<reference evidence="8 9" key="1">
    <citation type="submission" date="2018-06" db="EMBL/GenBank/DDBJ databases">
        <title>Freshwater and sediment microbial communities from various areas in North America, analyzing microbe dynamics in response to fracking.</title>
        <authorList>
            <person name="Lamendella R."/>
        </authorList>
    </citation>
    <scope>NUCLEOTIDE SEQUENCE [LARGE SCALE GENOMIC DNA]</scope>
    <source>
        <strain evidence="8 9">99A</strain>
    </source>
</reference>
<dbReference type="EMBL" id="QLTR01000002">
    <property type="protein sequence ID" value="RAS69304.1"/>
    <property type="molecule type" value="Genomic_DNA"/>
</dbReference>
<name>A0A329EE64_VIBDI</name>
<dbReference type="Proteomes" id="UP000248729">
    <property type="component" value="Unassembled WGS sequence"/>
</dbReference>
<feature type="transmembrane region" description="Helical" evidence="7">
    <location>
        <begin position="41"/>
        <end position="59"/>
    </location>
</feature>
<organism evidence="8 9">
    <name type="scientific">Vibrio diazotrophicus</name>
    <dbReference type="NCBI Taxonomy" id="685"/>
    <lineage>
        <taxon>Bacteria</taxon>
        <taxon>Pseudomonadati</taxon>
        <taxon>Pseudomonadota</taxon>
        <taxon>Gammaproteobacteria</taxon>
        <taxon>Vibrionales</taxon>
        <taxon>Vibrionaceae</taxon>
        <taxon>Vibrio</taxon>
    </lineage>
</organism>
<gene>
    <name evidence="8" type="ORF">DET48_102133</name>
</gene>
<keyword evidence="5 7" id="KW-1133">Transmembrane helix</keyword>
<evidence type="ECO:0000256" key="6">
    <source>
        <dbReference type="ARBA" id="ARBA00023136"/>
    </source>
</evidence>
<proteinExistence type="inferred from homology"/>
<keyword evidence="4 7" id="KW-0812">Transmembrane</keyword>
<feature type="transmembrane region" description="Helical" evidence="7">
    <location>
        <begin position="196"/>
        <end position="215"/>
    </location>
</feature>
<evidence type="ECO:0000256" key="5">
    <source>
        <dbReference type="ARBA" id="ARBA00022989"/>
    </source>
</evidence>
<keyword evidence="3" id="KW-1003">Cell membrane</keyword>
<evidence type="ECO:0000256" key="1">
    <source>
        <dbReference type="ARBA" id="ARBA00004236"/>
    </source>
</evidence>
<evidence type="ECO:0000256" key="2">
    <source>
        <dbReference type="ARBA" id="ARBA00005362"/>
    </source>
</evidence>
<evidence type="ECO:0000256" key="7">
    <source>
        <dbReference type="SAM" id="Phobius"/>
    </source>
</evidence>
<evidence type="ECO:0000256" key="4">
    <source>
        <dbReference type="ARBA" id="ARBA00022692"/>
    </source>
</evidence>
<comment type="subcellular location">
    <subcellularLocation>
        <location evidence="1">Cell membrane</location>
    </subcellularLocation>
</comment>
<comment type="caution">
    <text evidence="8">The sequence shown here is derived from an EMBL/GenBank/DDBJ whole genome shotgun (WGS) entry which is preliminary data.</text>
</comment>
<accession>A0A329EE64</accession>